<keyword evidence="5" id="KW-0862">Zinc</keyword>
<dbReference type="SMART" id="SM00355">
    <property type="entry name" value="ZnF_C2H2"/>
    <property type="match status" value="10"/>
</dbReference>
<feature type="domain" description="C2H2-type" evidence="9">
    <location>
        <begin position="552"/>
        <end position="580"/>
    </location>
</feature>
<dbReference type="InterPro" id="IPR013087">
    <property type="entry name" value="Znf_C2H2_type"/>
</dbReference>
<proteinExistence type="predicted"/>
<dbReference type="Gene3D" id="3.30.160.60">
    <property type="entry name" value="Classic Zinc Finger"/>
    <property type="match status" value="6"/>
</dbReference>
<name>A0ABM4BJT7_HYDVU</name>
<reference evidence="11" key="1">
    <citation type="submission" date="2025-08" db="UniProtKB">
        <authorList>
            <consortium name="RefSeq"/>
        </authorList>
    </citation>
    <scope>IDENTIFICATION</scope>
</reference>
<evidence type="ECO:0000256" key="1">
    <source>
        <dbReference type="ARBA" id="ARBA00004123"/>
    </source>
</evidence>
<feature type="domain" description="C2H2-type" evidence="9">
    <location>
        <begin position="415"/>
        <end position="442"/>
    </location>
</feature>
<evidence type="ECO:0000256" key="7">
    <source>
        <dbReference type="PROSITE-ProRule" id="PRU00042"/>
    </source>
</evidence>
<feature type="domain" description="C2H2-type" evidence="9">
    <location>
        <begin position="301"/>
        <end position="328"/>
    </location>
</feature>
<protein>
    <submittedName>
        <fullName evidence="11">Zinc finger protein 37</fullName>
    </submittedName>
</protein>
<dbReference type="PROSITE" id="PS50157">
    <property type="entry name" value="ZINC_FINGER_C2H2_2"/>
    <property type="match status" value="8"/>
</dbReference>
<feature type="domain" description="C2H2-type" evidence="9">
    <location>
        <begin position="444"/>
        <end position="471"/>
    </location>
</feature>
<dbReference type="Pfam" id="PF00096">
    <property type="entry name" value="zf-C2H2"/>
    <property type="match status" value="6"/>
</dbReference>
<comment type="subcellular location">
    <subcellularLocation>
        <location evidence="1">Nucleus</location>
    </subcellularLocation>
</comment>
<keyword evidence="6" id="KW-0539">Nucleus</keyword>
<evidence type="ECO:0000256" key="8">
    <source>
        <dbReference type="SAM" id="MobiDB-lite"/>
    </source>
</evidence>
<feature type="domain" description="C2H2-type" evidence="9">
    <location>
        <begin position="387"/>
        <end position="414"/>
    </location>
</feature>
<dbReference type="SUPFAM" id="SSF57667">
    <property type="entry name" value="beta-beta-alpha zinc fingers"/>
    <property type="match status" value="5"/>
</dbReference>
<keyword evidence="2" id="KW-0479">Metal-binding</keyword>
<sequence length="854" mass="96115">MNKAARIMADEFHQVVNIPVSRNFNESVTALQHPESAADFVKSSDLSSNADNTDDYSSEILKSGLLGVNLQPEKILEVFSLPDGSHSYRVAWKDSWVHEQLIKSYQNLVDEFWLNKSQEQNESDSAKFFRNKKAEESECVVEVLNANNDRVVNVNKLNLTTSISAEEGVVNCTESNEKDKEKSDNDITDESCRKRKAAVNDSCKKRSKKLRGRPRKSNIQVKILRKESKSQSSAEDSENPDKIGNDEVTEEYIKSKKEKKERYLYGDVKGPVTCDICDKVISNKYGLREHQAVVHFKNGRYQCEICGKRVTNKRALNLHMTAHSNTRAYVCDQCGSSHKTKGNLNYHIKTMHTMIKNFRCDICFKTFKVQADLKEHCFAVHANAGVITCIVCKKKLTTALSIYTHSVMHSGAREYECDTCGYAFKTFTGLKEHKVTHSEDKPVRTCPYCEKKFYSRSQYNAHVMRHTADGGLVTYKCPICDTKFQHKSSYNRHVIRHQPGGDLEFPKENPYLLVDESELPEGVCHKCRKHYNSKSGFYLHVKKCRDGIVQQYECPFCDNGCANRSSLKRHIQRRHKGMDFEGHSIQGREIIHKTEGESDNVSNSNVIGSENGIQYQGTYYDHGYGNHITTVDASQLTAVDMQLLIDTAASQGDDQTAHILGSVSQLQQATNTSVQNLHILTENEAAQFTAQLTQGVIVRSSDVQVGGDQLIVSSARIDPQTGQILVSENQTAQIIVSAHAMHHAQAASHMQGNSSISLQGSEGVLRFRNRTAVIQIHHDSSGLVNEQSLNGDSTIQNQEIEDIVSNNRVMESNRNSLDELQSSDIHEHQFMEDKQYLVDEIDSSSDHNSIHGCS</sequence>
<dbReference type="InterPro" id="IPR050888">
    <property type="entry name" value="ZnF_C2H2-type_TF"/>
</dbReference>
<accession>A0ABM4BJT7</accession>
<feature type="region of interest" description="Disordered" evidence="8">
    <location>
        <begin position="203"/>
        <end position="249"/>
    </location>
</feature>
<evidence type="ECO:0000256" key="5">
    <source>
        <dbReference type="ARBA" id="ARBA00022833"/>
    </source>
</evidence>
<dbReference type="PROSITE" id="PS00028">
    <property type="entry name" value="ZINC_FINGER_C2H2_1"/>
    <property type="match status" value="7"/>
</dbReference>
<dbReference type="GeneID" id="100213989"/>
<keyword evidence="10" id="KW-1185">Reference proteome</keyword>
<evidence type="ECO:0000256" key="4">
    <source>
        <dbReference type="ARBA" id="ARBA00022771"/>
    </source>
</evidence>
<evidence type="ECO:0000313" key="10">
    <source>
        <dbReference type="Proteomes" id="UP001652625"/>
    </source>
</evidence>
<dbReference type="InterPro" id="IPR036236">
    <property type="entry name" value="Znf_C2H2_sf"/>
</dbReference>
<keyword evidence="3" id="KW-0677">Repeat</keyword>
<evidence type="ECO:0000256" key="3">
    <source>
        <dbReference type="ARBA" id="ARBA00022737"/>
    </source>
</evidence>
<evidence type="ECO:0000259" key="9">
    <source>
        <dbReference type="PROSITE" id="PS50157"/>
    </source>
</evidence>
<feature type="domain" description="C2H2-type" evidence="9">
    <location>
        <begin position="475"/>
        <end position="497"/>
    </location>
</feature>
<feature type="compositionally biased region" description="Basic residues" evidence="8">
    <location>
        <begin position="205"/>
        <end position="216"/>
    </location>
</feature>
<feature type="domain" description="C2H2-type" evidence="9">
    <location>
        <begin position="329"/>
        <end position="357"/>
    </location>
</feature>
<feature type="compositionally biased region" description="Basic and acidic residues" evidence="8">
    <location>
        <begin position="239"/>
        <end position="249"/>
    </location>
</feature>
<dbReference type="Proteomes" id="UP001652625">
    <property type="component" value="Chromosome 03"/>
</dbReference>
<gene>
    <name evidence="11" type="primary">LOC100213989</name>
</gene>
<organism evidence="10 11">
    <name type="scientific">Hydra vulgaris</name>
    <name type="common">Hydra</name>
    <name type="synonym">Hydra attenuata</name>
    <dbReference type="NCBI Taxonomy" id="6087"/>
    <lineage>
        <taxon>Eukaryota</taxon>
        <taxon>Metazoa</taxon>
        <taxon>Cnidaria</taxon>
        <taxon>Hydrozoa</taxon>
        <taxon>Hydroidolina</taxon>
        <taxon>Anthoathecata</taxon>
        <taxon>Aplanulata</taxon>
        <taxon>Hydridae</taxon>
        <taxon>Hydra</taxon>
    </lineage>
</organism>
<evidence type="ECO:0000256" key="2">
    <source>
        <dbReference type="ARBA" id="ARBA00022723"/>
    </source>
</evidence>
<evidence type="ECO:0000256" key="6">
    <source>
        <dbReference type="ARBA" id="ARBA00023242"/>
    </source>
</evidence>
<feature type="domain" description="C2H2-type" evidence="9">
    <location>
        <begin position="358"/>
        <end position="386"/>
    </location>
</feature>
<keyword evidence="4 7" id="KW-0863">Zinc-finger</keyword>
<dbReference type="PANTHER" id="PTHR24406">
    <property type="entry name" value="TRANSCRIPTIONAL REPRESSOR CTCFL-RELATED"/>
    <property type="match status" value="1"/>
</dbReference>
<dbReference type="RefSeq" id="XP_065649317.1">
    <property type="nucleotide sequence ID" value="XM_065793245.1"/>
</dbReference>
<evidence type="ECO:0000313" key="11">
    <source>
        <dbReference type="RefSeq" id="XP_065649317.1"/>
    </source>
</evidence>